<organism evidence="1 2">
    <name type="scientific">Malus domestica</name>
    <name type="common">Apple</name>
    <name type="synonym">Pyrus malus</name>
    <dbReference type="NCBI Taxonomy" id="3750"/>
    <lineage>
        <taxon>Eukaryota</taxon>
        <taxon>Viridiplantae</taxon>
        <taxon>Streptophyta</taxon>
        <taxon>Embryophyta</taxon>
        <taxon>Tracheophyta</taxon>
        <taxon>Spermatophyta</taxon>
        <taxon>Magnoliopsida</taxon>
        <taxon>eudicotyledons</taxon>
        <taxon>Gunneridae</taxon>
        <taxon>Pentapetalae</taxon>
        <taxon>rosids</taxon>
        <taxon>fabids</taxon>
        <taxon>Rosales</taxon>
        <taxon>Rosaceae</taxon>
        <taxon>Amygdaloideae</taxon>
        <taxon>Maleae</taxon>
        <taxon>Malus</taxon>
    </lineage>
</organism>
<sequence length="78" mass="9163">MHFAFRYVSKNGLGVIDGTHIYAWALTKKNSYRLCVIQNVVERCIGVLKNRFPILMLMPSYPINSHCMLYVHNFIRMQ</sequence>
<accession>A0A498JIT9</accession>
<name>A0A498JIT9_MALDO</name>
<evidence type="ECO:0000313" key="1">
    <source>
        <dbReference type="EMBL" id="RXH93612.1"/>
    </source>
</evidence>
<keyword evidence="2" id="KW-1185">Reference proteome</keyword>
<gene>
    <name evidence="1" type="ORF">DVH24_014188</name>
</gene>
<comment type="caution">
    <text evidence="1">The sequence shown here is derived from an EMBL/GenBank/DDBJ whole genome shotgun (WGS) entry which is preliminary data.</text>
</comment>
<dbReference type="AlphaFoldDB" id="A0A498JIT9"/>
<protein>
    <recommendedName>
        <fullName evidence="3">DDE Tnp4 domain-containing protein</fullName>
    </recommendedName>
</protein>
<proteinExistence type="predicted"/>
<dbReference type="Proteomes" id="UP000290289">
    <property type="component" value="Chromosome 7"/>
</dbReference>
<dbReference type="EMBL" id="RDQH01000333">
    <property type="protein sequence ID" value="RXH93612.1"/>
    <property type="molecule type" value="Genomic_DNA"/>
</dbReference>
<reference evidence="1 2" key="1">
    <citation type="submission" date="2018-10" db="EMBL/GenBank/DDBJ databases">
        <title>A high-quality apple genome assembly.</title>
        <authorList>
            <person name="Hu J."/>
        </authorList>
    </citation>
    <scope>NUCLEOTIDE SEQUENCE [LARGE SCALE GENOMIC DNA]</scope>
    <source>
        <strain evidence="2">cv. HFTH1</strain>
        <tissue evidence="1">Young leaf</tissue>
    </source>
</reference>
<evidence type="ECO:0008006" key="3">
    <source>
        <dbReference type="Google" id="ProtNLM"/>
    </source>
</evidence>
<evidence type="ECO:0000313" key="2">
    <source>
        <dbReference type="Proteomes" id="UP000290289"/>
    </source>
</evidence>